<protein>
    <submittedName>
        <fullName evidence="6">Outer membrane protein assembly factor YaeT</fullName>
    </submittedName>
</protein>
<dbReference type="Gene3D" id="2.40.160.50">
    <property type="entry name" value="membrane protein fhac: a member of the omp85/tpsb transporter family"/>
    <property type="match status" value="1"/>
</dbReference>
<evidence type="ECO:0000256" key="3">
    <source>
        <dbReference type="ARBA" id="ARBA00023136"/>
    </source>
</evidence>
<evidence type="ECO:0000256" key="4">
    <source>
        <dbReference type="SAM" id="MobiDB-lite"/>
    </source>
</evidence>
<keyword evidence="3" id="KW-0472">Membrane</keyword>
<name>A0A0M4M5B0_9SPHN</name>
<comment type="subcellular location">
    <subcellularLocation>
        <location evidence="1">Membrane</location>
    </subcellularLocation>
</comment>
<dbReference type="KEGG" id="aep:AMC99_01902"/>
<dbReference type="GO" id="GO:0019867">
    <property type="term" value="C:outer membrane"/>
    <property type="evidence" value="ECO:0007669"/>
    <property type="project" value="InterPro"/>
</dbReference>
<organism evidence="6 7">
    <name type="scientific">Altererythrobacter epoxidivorans</name>
    <dbReference type="NCBI Taxonomy" id="361183"/>
    <lineage>
        <taxon>Bacteria</taxon>
        <taxon>Pseudomonadati</taxon>
        <taxon>Pseudomonadota</taxon>
        <taxon>Alphaproteobacteria</taxon>
        <taxon>Sphingomonadales</taxon>
        <taxon>Erythrobacteraceae</taxon>
        <taxon>Altererythrobacter</taxon>
    </lineage>
</organism>
<keyword evidence="7" id="KW-1185">Reference proteome</keyword>
<dbReference type="Proteomes" id="UP000057938">
    <property type="component" value="Chromosome"/>
</dbReference>
<dbReference type="EMBL" id="CP012669">
    <property type="protein sequence ID" value="ALE17190.1"/>
    <property type="molecule type" value="Genomic_DNA"/>
</dbReference>
<proteinExistence type="predicted"/>
<gene>
    <name evidence="6" type="ORF">AMC99_01902</name>
</gene>
<dbReference type="InterPro" id="IPR039910">
    <property type="entry name" value="D15-like"/>
</dbReference>
<keyword evidence="2" id="KW-1134">Transmembrane beta strand</keyword>
<keyword evidence="2" id="KW-0812">Transmembrane</keyword>
<accession>A0A0M4M5B0</accession>
<evidence type="ECO:0000256" key="1">
    <source>
        <dbReference type="ARBA" id="ARBA00004370"/>
    </source>
</evidence>
<evidence type="ECO:0000259" key="5">
    <source>
        <dbReference type="Pfam" id="PF01103"/>
    </source>
</evidence>
<dbReference type="Pfam" id="PF01103">
    <property type="entry name" value="Omp85"/>
    <property type="match status" value="1"/>
</dbReference>
<evidence type="ECO:0000313" key="6">
    <source>
        <dbReference type="EMBL" id="ALE17190.1"/>
    </source>
</evidence>
<dbReference type="AlphaFoldDB" id="A0A0M4M5B0"/>
<evidence type="ECO:0000313" key="7">
    <source>
        <dbReference type="Proteomes" id="UP000057938"/>
    </source>
</evidence>
<evidence type="ECO:0000256" key="2">
    <source>
        <dbReference type="ARBA" id="ARBA00022452"/>
    </source>
</evidence>
<reference evidence="6 7" key="1">
    <citation type="submission" date="2015-09" db="EMBL/GenBank/DDBJ databases">
        <title>Complete genome sequence of a benzo[a]pyrene-degrading bacterium Altererythrobacter epoxidivorans CGMCC 1.7731T.</title>
        <authorList>
            <person name="Li Z."/>
            <person name="Cheng H."/>
            <person name="Huo Y."/>
            <person name="Xu X."/>
        </authorList>
    </citation>
    <scope>NUCLEOTIDE SEQUENCE [LARGE SCALE GENOMIC DNA]</scope>
    <source>
        <strain evidence="6 7">CGMCC 1.7731</strain>
    </source>
</reference>
<feature type="domain" description="Bacterial surface antigen (D15)" evidence="5">
    <location>
        <begin position="415"/>
        <end position="712"/>
    </location>
</feature>
<dbReference type="PANTHER" id="PTHR12815:SF42">
    <property type="entry name" value="BACTERIAL SURFACE ANTIGEN (D15) DOMAIN-CONTAINING PROTEIN"/>
    <property type="match status" value="1"/>
</dbReference>
<dbReference type="STRING" id="361183.AMC99_01902"/>
<dbReference type="PANTHER" id="PTHR12815">
    <property type="entry name" value="SORTING AND ASSEMBLY MACHINERY SAMM50 PROTEIN FAMILY MEMBER"/>
    <property type="match status" value="1"/>
</dbReference>
<sequence>MLALAIGVQPLAAAAQDRNAPATLEDLIPDSAVDNPDAWATGDAEAAEPTESALDPDSPMAELPGVEVAWPDELDIPEPEPIEQVETEEDAFAGLEEFRRGGERANGGDRAEVEGRDFIRIDDRLIIGFPDDNDGFPEKTEFVSRFKALSTIEQLDGDEASVAQISRRAEADAELLARLMRIYGYYGAQVNRTVGSRRPGEDRAETDPVVRFDILPGERFAFGEIDLGNLAAAPDYEQLRASFDIQTGMALNSDKIVAEQRDLDTELGETGYPFAAIDAPELLVDHDRLEGDLTMPVEPGGKYVFSEVNSSLPEFLSSKHLSRIARFDKGDVYQRSLEQDLRRAILATGLVSSITITPRKLTEPVGDEPGELALDVGLQKADLRTIAGAIGYGSEDGFKLEASWEHRNFFPPEGSIKFRAIAGTREQLASVGYKRNNFKARDQVLTLDAYASNITTDAVEARSVAVIAGFERLSNLLFQKPFSWAVGGGFIWSDERNRVIGGIARERQEYLIGGVYGRATIDTSDSLLDPSKGFRVTAYLAPEVSRSRGTETFYLRNQLDGTYYRQIGSNVVLAGRGQFASIQGAETFQIAPSRRLYSGGGGSVRGYGYQAVGPRNDFGEPTGGRSLVEGSIEARIDTGFLGGAVQVVPFIDMGSVSIEKIPDFRFVNWGVGVGVRYKTGFGPIRVDVGVPLNRNPLFDSPVAVYVGLGQAF</sequence>
<dbReference type="InterPro" id="IPR000184">
    <property type="entry name" value="Bac_surfAg_D15"/>
</dbReference>
<feature type="region of interest" description="Disordered" evidence="4">
    <location>
        <begin position="29"/>
        <end position="63"/>
    </location>
</feature>
<dbReference type="PATRIC" id="fig|361183.4.peg.1873"/>